<accession>A0A3P7UA15</accession>
<evidence type="ECO:0000259" key="4">
    <source>
        <dbReference type="SMART" id="SM01383"/>
    </source>
</evidence>
<evidence type="ECO:0000313" key="7">
    <source>
        <dbReference type="WBParaSite" id="HPBE_0000172401-mRNA-1"/>
    </source>
</evidence>
<evidence type="ECO:0000313" key="5">
    <source>
        <dbReference type="EMBL" id="VDO20954.1"/>
    </source>
</evidence>
<evidence type="ECO:0000256" key="2">
    <source>
        <dbReference type="ARBA" id="ARBA00022980"/>
    </source>
</evidence>
<dbReference type="Proteomes" id="UP000050761">
    <property type="component" value="Unassembled WGS sequence"/>
</dbReference>
<sequence length="465" mass="52196">MEEDGFILVRSRRRGGRTQKCDRKTAQRMEGTVEDIALALERADKLIVDSGLSKWVIDNVRTRLAGRCLSRVYLVGNGHFDAPWEPGSHQLALVRRICHSFNAELVFQEPCISSAERVWLSRQEGVVIRDCSSVAFDVLDSKDDNMGIVVFLHGLHELLNSYLSLNWQLNLCNILLLCNDYTGIIFIGGSPKTDSNFPALNAFRKLAKFIPFPEALWSIETDEVVADAAEPAARVCSRAAVLLLKVVSKRFLPARGTKPLPRYLWDLEDLKKKSEGKYTPEPLRINRLGGRDPETGRKVNQHIGGGVKFDYFMVDYHRKGPTEPGKTYDERVVEVRRDPNRTSYIALVAGAEGKRWILATENMKAGDIISTTSHIGENPVIGVEGNAYPIGALVPGTLINSVERYPTLQENLDSDVFVIRAGTAATIVRHQGDYTVVRVRKPCHPLFFCCCLKCQYQRVVKKRNL</sequence>
<dbReference type="GO" id="GO:0032543">
    <property type="term" value="P:mitochondrial translation"/>
    <property type="evidence" value="ECO:0007669"/>
    <property type="project" value="TreeGrafter"/>
</dbReference>
<dbReference type="PANTHER" id="PTHR13691:SF73">
    <property type="entry name" value="LARGE RIBOSOMAL SUBUNIT PROTEIN UL2M"/>
    <property type="match status" value="1"/>
</dbReference>
<reference evidence="7" key="2">
    <citation type="submission" date="2019-09" db="UniProtKB">
        <authorList>
            <consortium name="WormBaseParasite"/>
        </authorList>
    </citation>
    <scope>IDENTIFICATION</scope>
</reference>
<protein>
    <submittedName>
        <fullName evidence="7">Ribosomal_L2 domain-containing protein</fullName>
    </submittedName>
</protein>
<dbReference type="SUPFAM" id="SSF50104">
    <property type="entry name" value="Translation proteins SH3-like domain"/>
    <property type="match status" value="1"/>
</dbReference>
<dbReference type="AlphaFoldDB" id="A0A183F6D2"/>
<keyword evidence="6" id="KW-1185">Reference proteome</keyword>
<dbReference type="OrthoDB" id="268576at2759"/>
<dbReference type="EMBL" id="UZAH01002093">
    <property type="protein sequence ID" value="VDO20954.1"/>
    <property type="molecule type" value="Genomic_DNA"/>
</dbReference>
<reference evidence="5 6" key="1">
    <citation type="submission" date="2018-11" db="EMBL/GenBank/DDBJ databases">
        <authorList>
            <consortium name="Pathogen Informatics"/>
        </authorList>
    </citation>
    <scope>NUCLEOTIDE SEQUENCE [LARGE SCALE GENOMIC DNA]</scope>
</reference>
<dbReference type="InterPro" id="IPR012340">
    <property type="entry name" value="NA-bd_OB-fold"/>
</dbReference>
<dbReference type="GO" id="GO:0003723">
    <property type="term" value="F:RNA binding"/>
    <property type="evidence" value="ECO:0007669"/>
    <property type="project" value="TreeGrafter"/>
</dbReference>
<comment type="similarity">
    <text evidence="1">Belongs to the universal ribosomal protein uL2 family.</text>
</comment>
<dbReference type="GO" id="GO:0005762">
    <property type="term" value="C:mitochondrial large ribosomal subunit"/>
    <property type="evidence" value="ECO:0007669"/>
    <property type="project" value="TreeGrafter"/>
</dbReference>
<dbReference type="InterPro" id="IPR002171">
    <property type="entry name" value="Ribosomal_uL2"/>
</dbReference>
<dbReference type="GO" id="GO:0003735">
    <property type="term" value="F:structural constituent of ribosome"/>
    <property type="evidence" value="ECO:0007669"/>
    <property type="project" value="InterPro"/>
</dbReference>
<dbReference type="FunFam" id="2.40.50.140:FF:000428">
    <property type="entry name" value="Mitochondrial Ribosomal Protein, Large"/>
    <property type="match status" value="1"/>
</dbReference>
<evidence type="ECO:0000313" key="6">
    <source>
        <dbReference type="Proteomes" id="UP000050761"/>
    </source>
</evidence>
<dbReference type="InterPro" id="IPR012942">
    <property type="entry name" value="SRR1-like"/>
</dbReference>
<evidence type="ECO:0000256" key="1">
    <source>
        <dbReference type="ARBA" id="ARBA00005636"/>
    </source>
</evidence>
<dbReference type="InterPro" id="IPR022666">
    <property type="entry name" value="Ribosomal_uL2_RNA-bd_dom"/>
</dbReference>
<dbReference type="WBParaSite" id="HPBE_0000172401-mRNA-1">
    <property type="protein sequence ID" value="HPBE_0000172401-mRNA-1"/>
    <property type="gene ID" value="HPBE_0000172401"/>
</dbReference>
<organism evidence="6 7">
    <name type="scientific">Heligmosomoides polygyrus</name>
    <name type="common">Parasitic roundworm</name>
    <dbReference type="NCBI Taxonomy" id="6339"/>
    <lineage>
        <taxon>Eukaryota</taxon>
        <taxon>Metazoa</taxon>
        <taxon>Ecdysozoa</taxon>
        <taxon>Nematoda</taxon>
        <taxon>Chromadorea</taxon>
        <taxon>Rhabditida</taxon>
        <taxon>Rhabditina</taxon>
        <taxon>Rhabditomorpha</taxon>
        <taxon>Strongyloidea</taxon>
        <taxon>Heligmosomidae</taxon>
        <taxon>Heligmosomoides</taxon>
    </lineage>
</organism>
<dbReference type="SUPFAM" id="SSF50249">
    <property type="entry name" value="Nucleic acid-binding proteins"/>
    <property type="match status" value="1"/>
</dbReference>
<proteinExistence type="inferred from homology"/>
<dbReference type="Gene3D" id="2.40.50.140">
    <property type="entry name" value="Nucleic acid-binding proteins"/>
    <property type="match status" value="1"/>
</dbReference>
<keyword evidence="3" id="KW-0687">Ribonucleoprotein</keyword>
<evidence type="ECO:0000256" key="3">
    <source>
        <dbReference type="ARBA" id="ARBA00023274"/>
    </source>
</evidence>
<dbReference type="Pfam" id="PF00181">
    <property type="entry name" value="Ribosomal_L2_N"/>
    <property type="match status" value="1"/>
</dbReference>
<gene>
    <name evidence="5" type="ORF">HPBE_LOCUS1725</name>
</gene>
<dbReference type="Gene3D" id="2.30.30.30">
    <property type="match status" value="1"/>
</dbReference>
<dbReference type="SMART" id="SM01383">
    <property type="entry name" value="Ribosomal_L2"/>
    <property type="match status" value="1"/>
</dbReference>
<dbReference type="InterPro" id="IPR014722">
    <property type="entry name" value="Rib_uL2_dom2"/>
</dbReference>
<feature type="domain" description="Large ribosomal subunit protein uL2 RNA-binding" evidence="4">
    <location>
        <begin position="290"/>
        <end position="371"/>
    </location>
</feature>
<dbReference type="Pfam" id="PF07985">
    <property type="entry name" value="SRR1"/>
    <property type="match status" value="1"/>
</dbReference>
<accession>A0A183F6D2</accession>
<dbReference type="InterPro" id="IPR008991">
    <property type="entry name" value="Translation_prot_SH3-like_sf"/>
</dbReference>
<dbReference type="PANTHER" id="PTHR13691">
    <property type="entry name" value="RIBOSOMAL PROTEIN L2"/>
    <property type="match status" value="1"/>
</dbReference>
<name>A0A183F6D2_HELPZ</name>
<keyword evidence="2" id="KW-0689">Ribosomal protein</keyword>